<feature type="region of interest" description="Disordered" evidence="3">
    <location>
        <begin position="181"/>
        <end position="208"/>
    </location>
</feature>
<feature type="compositionally biased region" description="Basic residues" evidence="3">
    <location>
        <begin position="43"/>
        <end position="54"/>
    </location>
</feature>
<dbReference type="SUPFAM" id="SSF54928">
    <property type="entry name" value="RNA-binding domain, RBD"/>
    <property type="match status" value="1"/>
</dbReference>
<dbReference type="SMART" id="SM00360">
    <property type="entry name" value="RRM"/>
    <property type="match status" value="2"/>
</dbReference>
<keyword evidence="1 2" id="KW-0694">RNA-binding</keyword>
<gene>
    <name evidence="5" type="ORF">L249_5047</name>
</gene>
<evidence type="ECO:0000256" key="3">
    <source>
        <dbReference type="SAM" id="MobiDB-lite"/>
    </source>
</evidence>
<evidence type="ECO:0000313" key="5">
    <source>
        <dbReference type="EMBL" id="RCI09102.1"/>
    </source>
</evidence>
<comment type="caution">
    <text evidence="5">The sequence shown here is derived from an EMBL/GenBank/DDBJ whole genome shotgun (WGS) entry which is preliminary data.</text>
</comment>
<dbReference type="InterPro" id="IPR012677">
    <property type="entry name" value="Nucleotide-bd_a/b_plait_sf"/>
</dbReference>
<dbReference type="GO" id="GO:0005730">
    <property type="term" value="C:nucleolus"/>
    <property type="evidence" value="ECO:0007669"/>
    <property type="project" value="TreeGrafter"/>
</dbReference>
<dbReference type="PROSITE" id="PS50102">
    <property type="entry name" value="RRM"/>
    <property type="match status" value="2"/>
</dbReference>
<feature type="region of interest" description="Disordered" evidence="3">
    <location>
        <begin position="281"/>
        <end position="302"/>
    </location>
</feature>
<dbReference type="Pfam" id="PF00076">
    <property type="entry name" value="RRM_1"/>
    <property type="match status" value="2"/>
</dbReference>
<name>A0A367L4G2_9HYPO</name>
<dbReference type="STRING" id="1330021.A0A367L4G2"/>
<feature type="domain" description="RRM" evidence="4">
    <location>
        <begin position="87"/>
        <end position="178"/>
    </location>
</feature>
<dbReference type="EMBL" id="LKCN02000017">
    <property type="protein sequence ID" value="RCI09102.1"/>
    <property type="molecule type" value="Genomic_DNA"/>
</dbReference>
<keyword evidence="6" id="KW-1185">Reference proteome</keyword>
<dbReference type="InterPro" id="IPR035979">
    <property type="entry name" value="RBD_domain_sf"/>
</dbReference>
<dbReference type="PANTHER" id="PTHR23236">
    <property type="entry name" value="EUKARYOTIC TRANSLATION INITIATION FACTOR 4B/4H"/>
    <property type="match status" value="1"/>
</dbReference>
<reference evidence="5 6" key="1">
    <citation type="journal article" date="2015" name="BMC Genomics">
        <title>Insights from the genome of Ophiocordyceps polyrhachis-furcata to pathogenicity and host specificity in insect fungi.</title>
        <authorList>
            <person name="Wichadakul D."/>
            <person name="Kobmoo N."/>
            <person name="Ingsriswang S."/>
            <person name="Tangphatsornruang S."/>
            <person name="Chantasingh D."/>
            <person name="Luangsa-ard J.J."/>
            <person name="Eurwilaichitr L."/>
        </authorList>
    </citation>
    <scope>NUCLEOTIDE SEQUENCE [LARGE SCALE GENOMIC DNA]</scope>
    <source>
        <strain evidence="5 6">BCC 54312</strain>
    </source>
</reference>
<dbReference type="AlphaFoldDB" id="A0A367L4G2"/>
<dbReference type="Proteomes" id="UP000253664">
    <property type="component" value="Unassembled WGS sequence"/>
</dbReference>
<accession>A0A367L4G2</accession>
<dbReference type="PANTHER" id="PTHR23236:SF95">
    <property type="entry name" value="NUCLEOLAR PROTEIN 13"/>
    <property type="match status" value="1"/>
</dbReference>
<organism evidence="5 6">
    <name type="scientific">Ophiocordyceps polyrhachis-furcata BCC 54312</name>
    <dbReference type="NCBI Taxonomy" id="1330021"/>
    <lineage>
        <taxon>Eukaryota</taxon>
        <taxon>Fungi</taxon>
        <taxon>Dikarya</taxon>
        <taxon>Ascomycota</taxon>
        <taxon>Pezizomycotina</taxon>
        <taxon>Sordariomycetes</taxon>
        <taxon>Hypocreomycetidae</taxon>
        <taxon>Hypocreales</taxon>
        <taxon>Ophiocordycipitaceae</taxon>
        <taxon>Ophiocordyceps</taxon>
    </lineage>
</organism>
<feature type="compositionally biased region" description="Basic and acidic residues" evidence="3">
    <location>
        <begin position="1"/>
        <end position="18"/>
    </location>
</feature>
<feature type="region of interest" description="Disordered" evidence="3">
    <location>
        <begin position="1"/>
        <end position="84"/>
    </location>
</feature>
<proteinExistence type="predicted"/>
<evidence type="ECO:0000313" key="6">
    <source>
        <dbReference type="Proteomes" id="UP000253664"/>
    </source>
</evidence>
<sequence>MAVKTEKAAADSSPEKAAKASKRKASAASDLEIDLSAPEPPSKRARRALKKGRSVSKTAGGAGSGAEEEQDGSGDDAGKDKKARSEHGIWIGNLPFTVTPAELRQWLVDHSGEVITSESVTRIKMPKTAGEGKGTAGRGINKGFAYVDFIDLSTQVAAMALSETELGGRKLLIKDATSFEGRPSCKDKEEQPTTTAKEGDGDGDGGGSRKIFVGNMSFKTTEDDLARHFAKCGEIESIKMATFEDSGTCKGYGWVRFLEAQAAASAVKGFIKIKEKIETHRDFGGDDDDDDDEGKGGEYEGEEKPRFKTRKWWVNQLLGRRLRLELAEDDQTRYRKRFGKDAIKHKVADSVVKKSTETQEEPKKTEQDIATARLMGTLVEHKGTKVTFD</sequence>
<dbReference type="OrthoDB" id="1875751at2759"/>
<feature type="domain" description="RRM" evidence="4">
    <location>
        <begin position="209"/>
        <end position="329"/>
    </location>
</feature>
<dbReference type="GO" id="GO:0003723">
    <property type="term" value="F:RNA binding"/>
    <property type="evidence" value="ECO:0007669"/>
    <property type="project" value="UniProtKB-UniRule"/>
</dbReference>
<evidence type="ECO:0000256" key="2">
    <source>
        <dbReference type="PROSITE-ProRule" id="PRU00176"/>
    </source>
</evidence>
<evidence type="ECO:0000256" key="1">
    <source>
        <dbReference type="ARBA" id="ARBA00022884"/>
    </source>
</evidence>
<protein>
    <recommendedName>
        <fullName evidence="4">RRM domain-containing protein</fullName>
    </recommendedName>
</protein>
<dbReference type="InterPro" id="IPR000504">
    <property type="entry name" value="RRM_dom"/>
</dbReference>
<evidence type="ECO:0000259" key="4">
    <source>
        <dbReference type="PROSITE" id="PS50102"/>
    </source>
</evidence>
<dbReference type="Gene3D" id="3.30.70.330">
    <property type="match status" value="2"/>
</dbReference>